<sequence>MQMRIVALPLIFSAFFSTSALAADKPESNCLQTAQNQVELNDCATQTYKNADGEMNTAYKKVMDTLKSSPEKSKALLQAQRAWLKFRDADCAFLSSNSAGGSINAMNNALCLSERTTERTNSLNKIKKCDIGDPECQ</sequence>
<organism evidence="3 4">
    <name type="scientific">Serratia entomophila</name>
    <dbReference type="NCBI Taxonomy" id="42906"/>
    <lineage>
        <taxon>Bacteria</taxon>
        <taxon>Pseudomonadati</taxon>
        <taxon>Pseudomonadota</taxon>
        <taxon>Gammaproteobacteria</taxon>
        <taxon>Enterobacterales</taxon>
        <taxon>Yersiniaceae</taxon>
        <taxon>Serratia</taxon>
    </lineage>
</organism>
<gene>
    <name evidence="3" type="ORF">KFQ06_01610</name>
</gene>
<dbReference type="PANTHER" id="PTHR39176:SF1">
    <property type="entry name" value="PERIPLASMIC PROTEIN"/>
    <property type="match status" value="1"/>
</dbReference>
<reference evidence="3" key="1">
    <citation type="journal article" date="2022" name="BMC Genomics">
        <title>Genome sequence of the entomopathogenic Serratia entomophila isolate 626 and characterisation of the species specific itaconate degradation pathway.</title>
        <authorList>
            <person name="Vaughan A.L."/>
            <person name="Altermann E."/>
            <person name="Glare T.R."/>
            <person name="Hurst M.R.H."/>
        </authorList>
    </citation>
    <scope>NUCLEOTIDE SEQUENCE</scope>
    <source>
        <strain evidence="3">626</strain>
    </source>
</reference>
<dbReference type="RefSeq" id="WP_099065676.1">
    <property type="nucleotide sequence ID" value="NZ_CAMIPH010000002.1"/>
</dbReference>
<dbReference type="Pfam" id="PF07007">
    <property type="entry name" value="LprI"/>
    <property type="match status" value="1"/>
</dbReference>
<accession>A0ABY5CUY9</accession>
<name>A0ABY5CUY9_9GAMM</name>
<dbReference type="Gene3D" id="1.20.1270.180">
    <property type="match status" value="1"/>
</dbReference>
<evidence type="ECO:0000259" key="2">
    <source>
        <dbReference type="Pfam" id="PF07007"/>
    </source>
</evidence>
<evidence type="ECO:0000256" key="1">
    <source>
        <dbReference type="SAM" id="SignalP"/>
    </source>
</evidence>
<feature type="chain" id="PRO_5046329246" evidence="1">
    <location>
        <begin position="23"/>
        <end position="137"/>
    </location>
</feature>
<keyword evidence="1" id="KW-0732">Signal</keyword>
<keyword evidence="4" id="KW-1185">Reference proteome</keyword>
<feature type="domain" description="Lysozyme inhibitor LprI-like N-terminal" evidence="2">
    <location>
        <begin position="31"/>
        <end position="123"/>
    </location>
</feature>
<feature type="signal peptide" evidence="1">
    <location>
        <begin position="1"/>
        <end position="22"/>
    </location>
</feature>
<dbReference type="PANTHER" id="PTHR39176">
    <property type="entry name" value="PERIPLASMIC PROTEIN-RELATED"/>
    <property type="match status" value="1"/>
</dbReference>
<proteinExistence type="predicted"/>
<protein>
    <submittedName>
        <fullName evidence="3">DUF1311 domain-containing protein</fullName>
    </submittedName>
</protein>
<evidence type="ECO:0000313" key="3">
    <source>
        <dbReference type="EMBL" id="USV01266.1"/>
    </source>
</evidence>
<evidence type="ECO:0000313" key="4">
    <source>
        <dbReference type="Proteomes" id="UP001056873"/>
    </source>
</evidence>
<dbReference type="Proteomes" id="UP001056873">
    <property type="component" value="Chromosome"/>
</dbReference>
<dbReference type="InterPro" id="IPR009739">
    <property type="entry name" value="LprI-like_N"/>
</dbReference>
<dbReference type="EMBL" id="CP074347">
    <property type="protein sequence ID" value="USV01266.1"/>
    <property type="molecule type" value="Genomic_DNA"/>
</dbReference>